<evidence type="ECO:0000313" key="2">
    <source>
        <dbReference type="Proteomes" id="UP001417504"/>
    </source>
</evidence>
<protein>
    <submittedName>
        <fullName evidence="1">Uncharacterized protein</fullName>
    </submittedName>
</protein>
<evidence type="ECO:0000313" key="1">
    <source>
        <dbReference type="EMBL" id="KAK9153627.1"/>
    </source>
</evidence>
<accession>A0AAP0KJB8</accession>
<sequence length="79" mass="9306">MDPDLEAKHEEICGKIYNTLQICSQQWKRLDRGLFKSATKEDYLNLDTLDLCLHALIRSCSIEANRYIIRARLPHQFLQ</sequence>
<dbReference type="EMBL" id="JBBNAE010000001">
    <property type="protein sequence ID" value="KAK9153627.1"/>
    <property type="molecule type" value="Genomic_DNA"/>
</dbReference>
<organism evidence="1 2">
    <name type="scientific">Stephania japonica</name>
    <dbReference type="NCBI Taxonomy" id="461633"/>
    <lineage>
        <taxon>Eukaryota</taxon>
        <taxon>Viridiplantae</taxon>
        <taxon>Streptophyta</taxon>
        <taxon>Embryophyta</taxon>
        <taxon>Tracheophyta</taxon>
        <taxon>Spermatophyta</taxon>
        <taxon>Magnoliopsida</taxon>
        <taxon>Ranunculales</taxon>
        <taxon>Menispermaceae</taxon>
        <taxon>Menispermoideae</taxon>
        <taxon>Cissampelideae</taxon>
        <taxon>Stephania</taxon>
    </lineage>
</organism>
<dbReference type="Proteomes" id="UP001417504">
    <property type="component" value="Unassembled WGS sequence"/>
</dbReference>
<gene>
    <name evidence="1" type="ORF">Sjap_001107</name>
</gene>
<comment type="caution">
    <text evidence="1">The sequence shown here is derived from an EMBL/GenBank/DDBJ whole genome shotgun (WGS) entry which is preliminary data.</text>
</comment>
<name>A0AAP0KJB8_9MAGN</name>
<reference evidence="1 2" key="1">
    <citation type="submission" date="2024-01" db="EMBL/GenBank/DDBJ databases">
        <title>Genome assemblies of Stephania.</title>
        <authorList>
            <person name="Yang L."/>
        </authorList>
    </citation>
    <scope>NUCLEOTIDE SEQUENCE [LARGE SCALE GENOMIC DNA]</scope>
    <source>
        <strain evidence="1">QJT</strain>
        <tissue evidence="1">Leaf</tissue>
    </source>
</reference>
<dbReference type="AlphaFoldDB" id="A0AAP0KJB8"/>
<proteinExistence type="predicted"/>
<keyword evidence="2" id="KW-1185">Reference proteome</keyword>